<dbReference type="PROSITE" id="PS00331">
    <property type="entry name" value="MALIC_ENZYMES"/>
    <property type="match status" value="1"/>
</dbReference>
<proteinExistence type="inferred from homology"/>
<dbReference type="InterPro" id="IPR015884">
    <property type="entry name" value="Malic_enzyme_CS"/>
</dbReference>
<evidence type="ECO:0000256" key="1">
    <source>
        <dbReference type="ARBA" id="ARBA00001936"/>
    </source>
</evidence>
<comment type="similarity">
    <text evidence="3 9">Belongs to the malic enzymes family.</text>
</comment>
<dbReference type="AlphaFoldDB" id="A0A8X8CZK9"/>
<dbReference type="SMART" id="SM00919">
    <property type="entry name" value="Malic_M"/>
    <property type="match status" value="1"/>
</dbReference>
<evidence type="ECO:0000256" key="9">
    <source>
        <dbReference type="RuleBase" id="RU003426"/>
    </source>
</evidence>
<evidence type="ECO:0000256" key="8">
    <source>
        <dbReference type="ARBA" id="ARBA00051384"/>
    </source>
</evidence>
<reference evidence="12" key="1">
    <citation type="journal article" date="2020" name="bioRxiv">
        <title>Hybrid origin of Populus tomentosa Carr. identified through genome sequencing and phylogenomic analysis.</title>
        <authorList>
            <person name="An X."/>
            <person name="Gao K."/>
            <person name="Chen Z."/>
            <person name="Li J."/>
            <person name="Yang X."/>
            <person name="Yang X."/>
            <person name="Zhou J."/>
            <person name="Guo T."/>
            <person name="Zhao T."/>
            <person name="Huang S."/>
            <person name="Miao D."/>
            <person name="Khan W.U."/>
            <person name="Rao P."/>
            <person name="Ye M."/>
            <person name="Lei B."/>
            <person name="Liao W."/>
            <person name="Wang J."/>
            <person name="Ji L."/>
            <person name="Li Y."/>
            <person name="Guo B."/>
            <person name="Mustafa N.S."/>
            <person name="Li S."/>
            <person name="Yun Q."/>
            <person name="Keller S.R."/>
            <person name="Mao J."/>
            <person name="Zhang R."/>
            <person name="Strauss S.H."/>
        </authorList>
    </citation>
    <scope>NUCLEOTIDE SEQUENCE</scope>
    <source>
        <strain evidence="12">GM15</strain>
        <tissue evidence="12">Leaf</tissue>
    </source>
</reference>
<name>A0A8X8CZK9_POPTO</name>
<dbReference type="GO" id="GO:0051287">
    <property type="term" value="F:NAD binding"/>
    <property type="evidence" value="ECO:0007669"/>
    <property type="project" value="InterPro"/>
</dbReference>
<dbReference type="InterPro" id="IPR012301">
    <property type="entry name" value="Malic_N_dom"/>
</dbReference>
<dbReference type="CDD" id="cd05312">
    <property type="entry name" value="NAD_bind_1_malic_enz"/>
    <property type="match status" value="1"/>
</dbReference>
<dbReference type="GO" id="GO:0004473">
    <property type="term" value="F:malate dehydrogenase (decarboxylating) (NADP+) activity"/>
    <property type="evidence" value="ECO:0007669"/>
    <property type="project" value="UniProtKB-EC"/>
</dbReference>
<organism evidence="12 13">
    <name type="scientific">Populus tomentosa</name>
    <name type="common">Chinese white poplar</name>
    <dbReference type="NCBI Taxonomy" id="118781"/>
    <lineage>
        <taxon>Eukaryota</taxon>
        <taxon>Viridiplantae</taxon>
        <taxon>Streptophyta</taxon>
        <taxon>Embryophyta</taxon>
        <taxon>Tracheophyta</taxon>
        <taxon>Spermatophyta</taxon>
        <taxon>Magnoliopsida</taxon>
        <taxon>eudicotyledons</taxon>
        <taxon>Gunneridae</taxon>
        <taxon>Pentapetalae</taxon>
        <taxon>rosids</taxon>
        <taxon>fabids</taxon>
        <taxon>Malpighiales</taxon>
        <taxon>Salicaceae</taxon>
        <taxon>Saliceae</taxon>
        <taxon>Populus</taxon>
    </lineage>
</organism>
<dbReference type="PIRSF" id="PIRSF000106">
    <property type="entry name" value="ME"/>
    <property type="match status" value="1"/>
</dbReference>
<evidence type="ECO:0000313" key="12">
    <source>
        <dbReference type="EMBL" id="KAG6772659.1"/>
    </source>
</evidence>
<accession>A0A8X8CZK9</accession>
<dbReference type="PANTHER" id="PTHR23406:SF64">
    <property type="entry name" value="NADP-DEPENDENT MALIC ENZYME 3"/>
    <property type="match status" value="1"/>
</dbReference>
<evidence type="ECO:0000259" key="11">
    <source>
        <dbReference type="SMART" id="SM01274"/>
    </source>
</evidence>
<evidence type="ECO:0000256" key="6">
    <source>
        <dbReference type="ARBA" id="ARBA00023002"/>
    </source>
</evidence>
<keyword evidence="6 9" id="KW-0560">Oxidoreductase</keyword>
<dbReference type="Pfam" id="PF00390">
    <property type="entry name" value="malic"/>
    <property type="match status" value="1"/>
</dbReference>
<keyword evidence="4 9" id="KW-0479">Metal-binding</keyword>
<comment type="caution">
    <text evidence="12">The sequence shown here is derived from an EMBL/GenBank/DDBJ whole genome shotgun (WGS) entry which is preliminary data.</text>
</comment>
<dbReference type="InterPro" id="IPR012302">
    <property type="entry name" value="Malic_NAD-bd"/>
</dbReference>
<feature type="domain" description="Malic enzyme NAD-binding" evidence="10">
    <location>
        <begin position="285"/>
        <end position="528"/>
    </location>
</feature>
<dbReference type="GO" id="GO:0006108">
    <property type="term" value="P:malate metabolic process"/>
    <property type="evidence" value="ECO:0007669"/>
    <property type="project" value="UniProtKB-ARBA"/>
</dbReference>
<keyword evidence="13" id="KW-1185">Reference proteome</keyword>
<dbReference type="GO" id="GO:0046872">
    <property type="term" value="F:metal ion binding"/>
    <property type="evidence" value="ECO:0007669"/>
    <property type="project" value="UniProtKB-KW"/>
</dbReference>
<feature type="domain" description="Malic enzyme N-terminal" evidence="11">
    <location>
        <begin position="94"/>
        <end position="275"/>
    </location>
</feature>
<evidence type="ECO:0000256" key="3">
    <source>
        <dbReference type="ARBA" id="ARBA00008785"/>
    </source>
</evidence>
<evidence type="ECO:0000256" key="5">
    <source>
        <dbReference type="ARBA" id="ARBA00022857"/>
    </source>
</evidence>
<evidence type="ECO:0000259" key="10">
    <source>
        <dbReference type="SMART" id="SM00919"/>
    </source>
</evidence>
<dbReference type="SMART" id="SM01274">
    <property type="entry name" value="malic"/>
    <property type="match status" value="1"/>
</dbReference>
<evidence type="ECO:0000313" key="13">
    <source>
        <dbReference type="Proteomes" id="UP000886885"/>
    </source>
</evidence>
<dbReference type="FunFam" id="3.40.50.10380:FF:000002">
    <property type="entry name" value="Malic enzyme"/>
    <property type="match status" value="1"/>
</dbReference>
<comment type="catalytic activity">
    <reaction evidence="8">
        <text>oxaloacetate + H(+) = pyruvate + CO2</text>
        <dbReference type="Rhea" id="RHEA:15641"/>
        <dbReference type="ChEBI" id="CHEBI:15361"/>
        <dbReference type="ChEBI" id="CHEBI:15378"/>
        <dbReference type="ChEBI" id="CHEBI:16452"/>
        <dbReference type="ChEBI" id="CHEBI:16526"/>
        <dbReference type="EC" id="1.1.1.40"/>
    </reaction>
</comment>
<dbReference type="Pfam" id="PF03949">
    <property type="entry name" value="Malic_M"/>
    <property type="match status" value="1"/>
</dbReference>
<gene>
    <name evidence="12" type="ORF">POTOM_024077</name>
</gene>
<evidence type="ECO:0000256" key="4">
    <source>
        <dbReference type="ARBA" id="ARBA00022723"/>
    </source>
</evidence>
<comment type="cofactor">
    <cofactor evidence="2">
        <name>Mg(2+)</name>
        <dbReference type="ChEBI" id="CHEBI:18420"/>
    </cofactor>
</comment>
<dbReference type="PANTHER" id="PTHR23406">
    <property type="entry name" value="MALIC ENZYME-RELATED"/>
    <property type="match status" value="1"/>
</dbReference>
<evidence type="ECO:0000256" key="7">
    <source>
        <dbReference type="ARBA" id="ARBA00050924"/>
    </source>
</evidence>
<evidence type="ECO:0000256" key="2">
    <source>
        <dbReference type="ARBA" id="ARBA00001946"/>
    </source>
</evidence>
<dbReference type="EMBL" id="JAAWWB010000011">
    <property type="protein sequence ID" value="KAG6772659.1"/>
    <property type="molecule type" value="Genomic_DNA"/>
</dbReference>
<keyword evidence="5" id="KW-0521">NADP</keyword>
<comment type="catalytic activity">
    <reaction evidence="7">
        <text>(S)-malate + NADP(+) = pyruvate + CO2 + NADPH</text>
        <dbReference type="Rhea" id="RHEA:18253"/>
        <dbReference type="ChEBI" id="CHEBI:15361"/>
        <dbReference type="ChEBI" id="CHEBI:15589"/>
        <dbReference type="ChEBI" id="CHEBI:16526"/>
        <dbReference type="ChEBI" id="CHEBI:57783"/>
        <dbReference type="ChEBI" id="CHEBI:58349"/>
        <dbReference type="EC" id="1.1.1.40"/>
    </reaction>
</comment>
<dbReference type="Proteomes" id="UP000886885">
    <property type="component" value="Chromosome 6A"/>
</dbReference>
<dbReference type="OrthoDB" id="5365701at2759"/>
<comment type="cofactor">
    <cofactor evidence="1">
        <name>Mn(2+)</name>
        <dbReference type="ChEBI" id="CHEBI:29035"/>
    </cofactor>
</comment>
<sequence length="559" mass="62091">MMNGVEKTNGEDLATEEQLITPWTVSVASGYTLLRDPRHNKGLAFTENERDAHYLRGLLPPALMTQELQEKKLMHNLRQYEVPLQRYMALTELQERNERLFYKLLIDNVEELLPIVYTPTVGEACQKFGSIFRRPQGLYISLKEKGKILEVLKNWPVRTVQVIVVTDGERILGLGDLGCQGMGIPVGKLSLYTALGGLRPSACLPVTIDVGTNNEKLLDNEFYIGLRQKRTRGKEYEDLLEEFMSAVKQNYGEKVIVQFEDFANHNAFELLAKYRASHLVFNDDIQGTASVVLAGLLAALKLVGGALADHRFLFLGAGEAGTGIAELIALEISKQTKAPLEETRKKIWLVDSKGLIVSSRRESLQHFKKPWAHDHEPVKGLLDAVKAIKPTVLIGSSGVGKTFTKEKPLILALSNPTSQSECTAEEAYTWSKGRAIFASGSPFDPVEYNRKVFVPGQANNAYIFPGFGLGLIMSGAIRVHDDMLLAASEALAAQVKQENFDKGLIYPPFSNIRNISANIAAKVAAKAYELGLASRLPRPKDLVKYAESCMYSPIYRSYR</sequence>
<dbReference type="NCBIfam" id="NF010052">
    <property type="entry name" value="PRK13529.1"/>
    <property type="match status" value="1"/>
</dbReference>
<dbReference type="FunFam" id="3.40.50.720:FF:000067">
    <property type="entry name" value="Malic enzyme"/>
    <property type="match status" value="1"/>
</dbReference>
<dbReference type="GO" id="GO:0009507">
    <property type="term" value="C:chloroplast"/>
    <property type="evidence" value="ECO:0007669"/>
    <property type="project" value="TreeGrafter"/>
</dbReference>
<dbReference type="InterPro" id="IPR001891">
    <property type="entry name" value="Malic_OxRdtase"/>
</dbReference>
<protein>
    <recommendedName>
        <fullName evidence="9">Malic enzyme</fullName>
    </recommendedName>
</protein>